<keyword evidence="2" id="KW-1133">Transmembrane helix</keyword>
<accession>A0A8R1YH20</accession>
<evidence type="ECO:0000313" key="3">
    <source>
        <dbReference type="EnsemblMetazoa" id="PPA19619.1"/>
    </source>
</evidence>
<keyword evidence="2" id="KW-0812">Transmembrane</keyword>
<dbReference type="AlphaFoldDB" id="A0A2A6BJP4"/>
<feature type="transmembrane region" description="Helical" evidence="2">
    <location>
        <begin position="105"/>
        <end position="123"/>
    </location>
</feature>
<evidence type="ECO:0000256" key="2">
    <source>
        <dbReference type="SAM" id="Phobius"/>
    </source>
</evidence>
<feature type="region of interest" description="Disordered" evidence="1">
    <location>
        <begin position="318"/>
        <end position="337"/>
    </location>
</feature>
<proteinExistence type="predicted"/>
<dbReference type="SUPFAM" id="SSF81321">
    <property type="entry name" value="Family A G protein-coupled receptor-like"/>
    <property type="match status" value="1"/>
</dbReference>
<keyword evidence="4" id="KW-1185">Reference proteome</keyword>
<reference evidence="4" key="1">
    <citation type="journal article" date="2008" name="Nat. Genet.">
        <title>The Pristionchus pacificus genome provides a unique perspective on nematode lifestyle and parasitism.</title>
        <authorList>
            <person name="Dieterich C."/>
            <person name="Clifton S.W."/>
            <person name="Schuster L.N."/>
            <person name="Chinwalla A."/>
            <person name="Delehaunty K."/>
            <person name="Dinkelacker I."/>
            <person name="Fulton L."/>
            <person name="Fulton R."/>
            <person name="Godfrey J."/>
            <person name="Minx P."/>
            <person name="Mitreva M."/>
            <person name="Roeseler W."/>
            <person name="Tian H."/>
            <person name="Witte H."/>
            <person name="Yang S.P."/>
            <person name="Wilson R.K."/>
            <person name="Sommer R.J."/>
        </authorList>
    </citation>
    <scope>NUCLEOTIDE SEQUENCE [LARGE SCALE GENOMIC DNA]</scope>
    <source>
        <strain evidence="4">PS312</strain>
    </source>
</reference>
<reference evidence="3" key="2">
    <citation type="submission" date="2022-06" db="UniProtKB">
        <authorList>
            <consortium name="EnsemblMetazoa"/>
        </authorList>
    </citation>
    <scope>IDENTIFICATION</scope>
    <source>
        <strain evidence="3">PS312</strain>
    </source>
</reference>
<dbReference type="EnsemblMetazoa" id="PPA19619.1">
    <property type="protein sequence ID" value="PPA19619.1"/>
    <property type="gene ID" value="WBGene00109173"/>
</dbReference>
<feature type="transmembrane region" description="Helical" evidence="2">
    <location>
        <begin position="67"/>
        <end position="85"/>
    </location>
</feature>
<keyword evidence="2" id="KW-0472">Membrane</keyword>
<feature type="transmembrane region" description="Helical" evidence="2">
    <location>
        <begin position="231"/>
        <end position="250"/>
    </location>
</feature>
<accession>A0A2A6BJP4</accession>
<protein>
    <submittedName>
        <fullName evidence="3">Uncharacterized protein</fullName>
    </submittedName>
</protein>
<dbReference type="Proteomes" id="UP000005239">
    <property type="component" value="Unassembled WGS sequence"/>
</dbReference>
<dbReference type="OrthoDB" id="5801935at2759"/>
<feature type="transmembrane region" description="Helical" evidence="2">
    <location>
        <begin position="187"/>
        <end position="210"/>
    </location>
</feature>
<feature type="transmembrane region" description="Helical" evidence="2">
    <location>
        <begin position="144"/>
        <end position="163"/>
    </location>
</feature>
<feature type="compositionally biased region" description="Basic residues" evidence="1">
    <location>
        <begin position="319"/>
        <end position="332"/>
    </location>
</feature>
<feature type="transmembrane region" description="Helical" evidence="2">
    <location>
        <begin position="24"/>
        <end position="47"/>
    </location>
</feature>
<evidence type="ECO:0000256" key="1">
    <source>
        <dbReference type="SAM" id="MobiDB-lite"/>
    </source>
</evidence>
<evidence type="ECO:0000313" key="4">
    <source>
        <dbReference type="Proteomes" id="UP000005239"/>
    </source>
</evidence>
<feature type="transmembrane region" description="Helical" evidence="2">
    <location>
        <begin position="270"/>
        <end position="291"/>
    </location>
</feature>
<organism evidence="3 4">
    <name type="scientific">Pristionchus pacificus</name>
    <name type="common">Parasitic nematode worm</name>
    <dbReference type="NCBI Taxonomy" id="54126"/>
    <lineage>
        <taxon>Eukaryota</taxon>
        <taxon>Metazoa</taxon>
        <taxon>Ecdysozoa</taxon>
        <taxon>Nematoda</taxon>
        <taxon>Chromadorea</taxon>
        <taxon>Rhabditida</taxon>
        <taxon>Rhabditina</taxon>
        <taxon>Diplogasteromorpha</taxon>
        <taxon>Diplogasteroidea</taxon>
        <taxon>Neodiplogasteridae</taxon>
        <taxon>Pristionchus</taxon>
    </lineage>
</organism>
<sequence>MTEFREFYRPGDNCTTPLVDVHTWLIHTSELTISVLGLVLNCIVSLLTHRAAPIPYAQRRQLCGLSLNYALISAIQLSRNIFLLFSLHEPCLPETNTATCKLQEFPLLFCYIHGGILACIISTQMKKKYKESKRPVPYTWMCSIWQTLTAVLCIAFTLVFTAFDNEDGETRRMEQCSILLAIHDYQMVFILITLLILLHAIAVVYISLYVHTHQIGVDKKTILSFCVRDVVIVETVAWQLALLISGFAVAYRTIWQNTCAECVYLTLELFFVFIPILISFAHPILLIWFVFPIRDSTVRLFPWMAAILPEYALVPPPAPKKKISSRKHRRAAKKEQEKTTKFLEVTPAQV</sequence>
<gene>
    <name evidence="3" type="primary">WBGene00109173</name>
</gene>
<name>A0A2A6BJP4_PRIPA</name>